<proteinExistence type="predicted"/>
<dbReference type="Pfam" id="PF20648">
    <property type="entry name" value="DUF6809"/>
    <property type="match status" value="1"/>
</dbReference>
<reference evidence="1 2" key="1">
    <citation type="journal article" date="2015" name="Genome Announc.">
        <title>Draft Genome Sequence of Clostridium tyrobutyricum Strain DIVETGP, Isolated from Cow's Milk for Grana Padano Production.</title>
        <authorList>
            <person name="Soggiu A."/>
            <person name="Piras C."/>
            <person name="Gaiarsa S."/>
            <person name="Sassera D."/>
            <person name="Roncada P."/>
            <person name="Bendixen E."/>
            <person name="Brasca M."/>
            <person name="Bonizzi L."/>
        </authorList>
    </citation>
    <scope>NUCLEOTIDE SEQUENCE [LARGE SCALE GENOMIC DNA]</scope>
    <source>
        <strain evidence="1 2">DIVETGP</strain>
    </source>
</reference>
<protein>
    <submittedName>
        <fullName evidence="1">Uncharacterized protein</fullName>
    </submittedName>
</protein>
<gene>
    <name evidence="1" type="ORF">CTDIVETGP_1780</name>
</gene>
<dbReference type="GeneID" id="29419065"/>
<evidence type="ECO:0000313" key="1">
    <source>
        <dbReference type="EMBL" id="CDL91710.1"/>
    </source>
</evidence>
<dbReference type="AlphaFoldDB" id="W6N6C1"/>
<name>W6N6C1_CLOTY</name>
<accession>W6N6C1</accession>
<organism evidence="1 2">
    <name type="scientific">Clostridium tyrobutyricum DIVETGP</name>
    <dbReference type="NCBI Taxonomy" id="1408889"/>
    <lineage>
        <taxon>Bacteria</taxon>
        <taxon>Bacillati</taxon>
        <taxon>Bacillota</taxon>
        <taxon>Clostridia</taxon>
        <taxon>Eubacteriales</taxon>
        <taxon>Clostridiaceae</taxon>
        <taxon>Clostridium</taxon>
    </lineage>
</organism>
<dbReference type="RefSeq" id="WP_017752613.1">
    <property type="nucleotide sequence ID" value="NZ_CBXI010000031.1"/>
</dbReference>
<sequence>MDKDFEDTVKYFMERRISKILLNLKNNAEYNELKIRSRNIENKIMNKLNSEEQNLFIKYEDILDEQLDIAMGKIYKTGFEDSIKIINGIKNIKHMKL</sequence>
<dbReference type="Proteomes" id="UP000019482">
    <property type="component" value="Unassembled WGS sequence"/>
</dbReference>
<comment type="caution">
    <text evidence="1">The sequence shown here is derived from an EMBL/GenBank/DDBJ whole genome shotgun (WGS) entry which is preliminary data.</text>
</comment>
<keyword evidence="2" id="KW-1185">Reference proteome</keyword>
<evidence type="ECO:0000313" key="2">
    <source>
        <dbReference type="Proteomes" id="UP000019482"/>
    </source>
</evidence>
<dbReference type="InterPro" id="IPR049215">
    <property type="entry name" value="DUF6809"/>
</dbReference>
<dbReference type="EMBL" id="CBXI010000031">
    <property type="protein sequence ID" value="CDL91710.1"/>
    <property type="molecule type" value="Genomic_DNA"/>
</dbReference>